<feature type="region of interest" description="Disordered" evidence="1">
    <location>
        <begin position="292"/>
        <end position="312"/>
    </location>
</feature>
<evidence type="ECO:0000313" key="3">
    <source>
        <dbReference type="Proteomes" id="UP000184356"/>
    </source>
</evidence>
<dbReference type="STRING" id="1036612.A0A1L9U0G6"/>
<dbReference type="VEuPathDB" id="FungiDB:ASPSYDRAFT_128424"/>
<keyword evidence="3" id="KW-1185">Reference proteome</keyword>
<accession>A0A1L9U0G6</accession>
<dbReference type="Pfam" id="PF12511">
    <property type="entry name" value="DUF3716"/>
    <property type="match status" value="1"/>
</dbReference>
<proteinExistence type="predicted"/>
<evidence type="ECO:0000256" key="1">
    <source>
        <dbReference type="SAM" id="MobiDB-lite"/>
    </source>
</evidence>
<dbReference type="Proteomes" id="UP000184356">
    <property type="component" value="Unassembled WGS sequence"/>
</dbReference>
<dbReference type="GeneID" id="63756568"/>
<evidence type="ECO:0000313" key="2">
    <source>
        <dbReference type="EMBL" id="OJJ65184.1"/>
    </source>
</evidence>
<organism evidence="2 3">
    <name type="scientific">Aspergillus sydowii CBS 593.65</name>
    <dbReference type="NCBI Taxonomy" id="1036612"/>
    <lineage>
        <taxon>Eukaryota</taxon>
        <taxon>Fungi</taxon>
        <taxon>Dikarya</taxon>
        <taxon>Ascomycota</taxon>
        <taxon>Pezizomycotina</taxon>
        <taxon>Eurotiomycetes</taxon>
        <taxon>Eurotiomycetidae</taxon>
        <taxon>Eurotiales</taxon>
        <taxon>Aspergillaceae</taxon>
        <taxon>Aspergillus</taxon>
        <taxon>Aspergillus subgen. Nidulantes</taxon>
    </lineage>
</organism>
<dbReference type="OrthoDB" id="4499406at2759"/>
<dbReference type="EMBL" id="KV878582">
    <property type="protein sequence ID" value="OJJ65184.1"/>
    <property type="molecule type" value="Genomic_DNA"/>
</dbReference>
<dbReference type="RefSeq" id="XP_040708990.1">
    <property type="nucleotide sequence ID" value="XM_040840495.1"/>
</dbReference>
<sequence>MTYRLLNNGVIEGFHTYRADLPEPPVIKRSASEIEEGDFEQDYSLRKSSRLAEFRERSFSEFAGVTIDDLPIAPLGTSNPIMMYYLDFQVKRKLDWSMDESGNPKRRHLGDTGSLIAGLVQTRGEVAETPCSWCSRGKGVWQTCVIGSDVQDGKPMSEACANCRFSRRVGCTFRTSYYDRAESLEITPEVDYGDQAYQSPFLTPPSSNQRRVPLLDSRLQSRRVVELPDDSDVLETAPKAEAKVSPRVSSRHDGKVIPFPLDPKTINDLPLLKLAVLDLAAQLAVVEKRVSQLEEEEKKKQKNKDGNPWDLL</sequence>
<protein>
    <submittedName>
        <fullName evidence="2">Uncharacterized protein</fullName>
    </submittedName>
</protein>
<gene>
    <name evidence="2" type="ORF">ASPSYDRAFT_128424</name>
</gene>
<reference evidence="3" key="1">
    <citation type="journal article" date="2017" name="Genome Biol.">
        <title>Comparative genomics reveals high biological diversity and specific adaptations in the industrially and medically important fungal genus Aspergillus.</title>
        <authorList>
            <person name="de Vries R.P."/>
            <person name="Riley R."/>
            <person name="Wiebenga A."/>
            <person name="Aguilar-Osorio G."/>
            <person name="Amillis S."/>
            <person name="Uchima C.A."/>
            <person name="Anderluh G."/>
            <person name="Asadollahi M."/>
            <person name="Askin M."/>
            <person name="Barry K."/>
            <person name="Battaglia E."/>
            <person name="Bayram O."/>
            <person name="Benocci T."/>
            <person name="Braus-Stromeyer S.A."/>
            <person name="Caldana C."/>
            <person name="Canovas D."/>
            <person name="Cerqueira G.C."/>
            <person name="Chen F."/>
            <person name="Chen W."/>
            <person name="Choi C."/>
            <person name="Clum A."/>
            <person name="Dos Santos R.A."/>
            <person name="Damasio A.R."/>
            <person name="Diallinas G."/>
            <person name="Emri T."/>
            <person name="Fekete E."/>
            <person name="Flipphi M."/>
            <person name="Freyberg S."/>
            <person name="Gallo A."/>
            <person name="Gournas C."/>
            <person name="Habgood R."/>
            <person name="Hainaut M."/>
            <person name="Harispe M.L."/>
            <person name="Henrissat B."/>
            <person name="Hilden K.S."/>
            <person name="Hope R."/>
            <person name="Hossain A."/>
            <person name="Karabika E."/>
            <person name="Karaffa L."/>
            <person name="Karanyi Z."/>
            <person name="Krasevec N."/>
            <person name="Kuo A."/>
            <person name="Kusch H."/>
            <person name="LaButti K."/>
            <person name="Lagendijk E.L."/>
            <person name="Lapidus A."/>
            <person name="Levasseur A."/>
            <person name="Lindquist E."/>
            <person name="Lipzen A."/>
            <person name="Logrieco A.F."/>
            <person name="MacCabe A."/>
            <person name="Maekelae M.R."/>
            <person name="Malavazi I."/>
            <person name="Melin P."/>
            <person name="Meyer V."/>
            <person name="Mielnichuk N."/>
            <person name="Miskei M."/>
            <person name="Molnar A.P."/>
            <person name="Mule G."/>
            <person name="Ngan C.Y."/>
            <person name="Orejas M."/>
            <person name="Orosz E."/>
            <person name="Ouedraogo J.P."/>
            <person name="Overkamp K.M."/>
            <person name="Park H.-S."/>
            <person name="Perrone G."/>
            <person name="Piumi F."/>
            <person name="Punt P.J."/>
            <person name="Ram A.F."/>
            <person name="Ramon A."/>
            <person name="Rauscher S."/>
            <person name="Record E."/>
            <person name="Riano-Pachon D.M."/>
            <person name="Robert V."/>
            <person name="Roehrig J."/>
            <person name="Ruller R."/>
            <person name="Salamov A."/>
            <person name="Salih N.S."/>
            <person name="Samson R.A."/>
            <person name="Sandor E."/>
            <person name="Sanguinetti M."/>
            <person name="Schuetze T."/>
            <person name="Sepcic K."/>
            <person name="Shelest E."/>
            <person name="Sherlock G."/>
            <person name="Sophianopoulou V."/>
            <person name="Squina F.M."/>
            <person name="Sun H."/>
            <person name="Susca A."/>
            <person name="Todd R.B."/>
            <person name="Tsang A."/>
            <person name="Unkles S.E."/>
            <person name="van de Wiele N."/>
            <person name="van Rossen-Uffink D."/>
            <person name="Oliveira J.V."/>
            <person name="Vesth T.C."/>
            <person name="Visser J."/>
            <person name="Yu J.-H."/>
            <person name="Zhou M."/>
            <person name="Andersen M.R."/>
            <person name="Archer D.B."/>
            <person name="Baker S.E."/>
            <person name="Benoit I."/>
            <person name="Brakhage A.A."/>
            <person name="Braus G.H."/>
            <person name="Fischer R."/>
            <person name="Frisvad J.C."/>
            <person name="Goldman G.H."/>
            <person name="Houbraken J."/>
            <person name="Oakley B."/>
            <person name="Pocsi I."/>
            <person name="Scazzocchio C."/>
            <person name="Seiboth B."/>
            <person name="vanKuyk P.A."/>
            <person name="Wortman J."/>
            <person name="Dyer P.S."/>
            <person name="Grigoriev I.V."/>
        </authorList>
    </citation>
    <scope>NUCLEOTIDE SEQUENCE [LARGE SCALE GENOMIC DNA]</scope>
    <source>
        <strain evidence="3">CBS 593.65</strain>
    </source>
</reference>
<name>A0A1L9U0G6_9EURO</name>
<dbReference type="AlphaFoldDB" id="A0A1L9U0G6"/>
<dbReference type="InterPro" id="IPR022190">
    <property type="entry name" value="DUF3716"/>
</dbReference>